<dbReference type="GO" id="GO:0016853">
    <property type="term" value="F:isomerase activity"/>
    <property type="evidence" value="ECO:0007669"/>
    <property type="project" value="UniProtKB-KW"/>
</dbReference>
<dbReference type="PANTHER" id="PTHR13887">
    <property type="entry name" value="GLUTATHIONE S-TRANSFERASE KAPPA"/>
    <property type="match status" value="1"/>
</dbReference>
<dbReference type="InterPro" id="IPR001853">
    <property type="entry name" value="DSBA-like_thioredoxin_dom"/>
</dbReference>
<reference evidence="3" key="1">
    <citation type="submission" date="2017-04" db="EMBL/GenBank/DDBJ databases">
        <authorList>
            <person name="Varghese N."/>
            <person name="Submissions S."/>
        </authorList>
    </citation>
    <scope>NUCLEOTIDE SEQUENCE [LARGE SCALE GENOMIC DNA]</scope>
    <source>
        <strain evidence="3">DSM 16537</strain>
    </source>
</reference>
<accession>A0A1W2HBI5</accession>
<dbReference type="SUPFAM" id="SSF52833">
    <property type="entry name" value="Thioredoxin-like"/>
    <property type="match status" value="1"/>
</dbReference>
<protein>
    <submittedName>
        <fullName evidence="2">Predicted dithiol-disulfide isomerase, DsbA family</fullName>
    </submittedName>
</protein>
<name>A0A1W2HBI5_9BACT</name>
<evidence type="ECO:0000313" key="3">
    <source>
        <dbReference type="Proteomes" id="UP000192333"/>
    </source>
</evidence>
<dbReference type="OrthoDB" id="9799122at2"/>
<dbReference type="InterPro" id="IPR036249">
    <property type="entry name" value="Thioredoxin-like_sf"/>
</dbReference>
<dbReference type="GO" id="GO:0016491">
    <property type="term" value="F:oxidoreductase activity"/>
    <property type="evidence" value="ECO:0007669"/>
    <property type="project" value="InterPro"/>
</dbReference>
<dbReference type="Gene3D" id="3.40.30.10">
    <property type="entry name" value="Glutaredoxin"/>
    <property type="match status" value="1"/>
</dbReference>
<dbReference type="STRING" id="758820.SAMN00777080_4767"/>
<evidence type="ECO:0000313" key="2">
    <source>
        <dbReference type="EMBL" id="SMD46088.1"/>
    </source>
</evidence>
<dbReference type="AlphaFoldDB" id="A0A1W2HBI5"/>
<gene>
    <name evidence="2" type="ORF">SAMN00777080_4767</name>
</gene>
<sequence length="236" mass="26971">MKIEIWSDIMCPFCYIGKRRLESALKDFEFADQIQIEWKSFLLNPDMVTDPNKSTLEYLSENKGWSLAQTEQITQQVVDMAKEEGLEYHMDKTVVANAKNAHRLLQLAKTLKKGDAMKERLLKAYFAEGKNIDDRETLIQLALEVGLEKERVIACLDSGEFSEKVDQDIYESRLIGVRGVPFFVLDRKFGISGAQPKEVFDETIRKAWADYVKTNPVLQILENEDGSSCDLESGEC</sequence>
<proteinExistence type="predicted"/>
<dbReference type="Pfam" id="PF01323">
    <property type="entry name" value="DSBA"/>
    <property type="match status" value="1"/>
</dbReference>
<organism evidence="2 3">
    <name type="scientific">Aquiflexum balticum DSM 16537</name>
    <dbReference type="NCBI Taxonomy" id="758820"/>
    <lineage>
        <taxon>Bacteria</taxon>
        <taxon>Pseudomonadati</taxon>
        <taxon>Bacteroidota</taxon>
        <taxon>Cytophagia</taxon>
        <taxon>Cytophagales</taxon>
        <taxon>Cyclobacteriaceae</taxon>
        <taxon>Aquiflexum</taxon>
    </lineage>
</organism>
<dbReference type="PANTHER" id="PTHR13887:SF41">
    <property type="entry name" value="THIOREDOXIN SUPERFAMILY PROTEIN"/>
    <property type="match status" value="1"/>
</dbReference>
<dbReference type="EMBL" id="LT838813">
    <property type="protein sequence ID" value="SMD46088.1"/>
    <property type="molecule type" value="Genomic_DNA"/>
</dbReference>
<evidence type="ECO:0000259" key="1">
    <source>
        <dbReference type="Pfam" id="PF01323"/>
    </source>
</evidence>
<feature type="domain" description="DSBA-like thioredoxin" evidence="1">
    <location>
        <begin position="3"/>
        <end position="204"/>
    </location>
</feature>
<dbReference type="CDD" id="cd03024">
    <property type="entry name" value="DsbA_FrnE"/>
    <property type="match status" value="1"/>
</dbReference>
<keyword evidence="3" id="KW-1185">Reference proteome</keyword>
<keyword evidence="2" id="KW-0413">Isomerase</keyword>
<dbReference type="Proteomes" id="UP000192333">
    <property type="component" value="Chromosome I"/>
</dbReference>
<dbReference type="RefSeq" id="WP_084123035.1">
    <property type="nucleotide sequence ID" value="NZ_LT838813.1"/>
</dbReference>